<feature type="compositionally biased region" description="Basic and acidic residues" evidence="1">
    <location>
        <begin position="663"/>
        <end position="684"/>
    </location>
</feature>
<dbReference type="EMBL" id="ABLK01000045">
    <property type="protein sequence ID" value="EDT42252.1"/>
    <property type="molecule type" value="Genomic_DNA"/>
</dbReference>
<feature type="region of interest" description="Disordered" evidence="1">
    <location>
        <begin position="657"/>
        <end position="753"/>
    </location>
</feature>
<dbReference type="AlphaFoldDB" id="B1T2C5"/>
<feature type="compositionally biased region" description="Basic and acidic residues" evidence="1">
    <location>
        <begin position="510"/>
        <end position="523"/>
    </location>
</feature>
<reference evidence="2 3" key="1">
    <citation type="submission" date="2008-03" db="EMBL/GenBank/DDBJ databases">
        <title>Sequencing of the draft genome and assembly of Burkholderia ambifaria MEX-5.</title>
        <authorList>
            <consortium name="US DOE Joint Genome Institute (JGI-PGF)"/>
            <person name="Copeland A."/>
            <person name="Lucas S."/>
            <person name="Lapidus A."/>
            <person name="Glavina del Rio T."/>
            <person name="Dalin E."/>
            <person name="Tice H."/>
            <person name="Bruce D."/>
            <person name="Goodwin L."/>
            <person name="Pitluck S."/>
            <person name="Larimer F."/>
            <person name="Land M.L."/>
            <person name="Hauser L."/>
            <person name="Tiedje J."/>
            <person name="Richardson P."/>
        </authorList>
    </citation>
    <scope>NUCLEOTIDE SEQUENCE [LARGE SCALE GENOMIC DNA]</scope>
    <source>
        <strain evidence="2 3">MEX-5</strain>
    </source>
</reference>
<feature type="region of interest" description="Disordered" evidence="1">
    <location>
        <begin position="580"/>
        <end position="609"/>
    </location>
</feature>
<gene>
    <name evidence="2" type="ORF">BamMEX5DRAFT_1941</name>
</gene>
<comment type="caution">
    <text evidence="2">The sequence shown here is derived from an EMBL/GenBank/DDBJ whole genome shotgun (WGS) entry which is preliminary data.</text>
</comment>
<feature type="region of interest" description="Disordered" evidence="1">
    <location>
        <begin position="408"/>
        <end position="435"/>
    </location>
</feature>
<sequence>MRDRLQQHDGAPPQRAVRRKLGRGDRIDPLDERMAGRFAIARRVNAHLLGETCDRQPRQPARDAHRVERLEQVDRAMLAAAQQRDARGRPIAEQHGVGRARVLEHVEPVREQRGGLVDAIGLVGDRRAHRSQHAGQRMAAPEVGFRARECRRQRVVREPDLAFAQVAQAGDQLAPARDVAEPGCSPAARRGLLIAARLRRFADDDRARRQAVRVHLREPCRRGRREVGPRLEQLDETVDFVRVIGRRADDQRTFVAHRGRCGGVDEDAGDLALRLHMTLAQRQRPRDRDPQRGTLVEFRIGQQREPLEHVVDPALLDRILEAALRERIRGLDLARRIRMTRGFLRHPVRIEPRGRASMQRAALRGRPPRQAVAQRIAHQGMQPAPVGVIRRDEQRRIAREPCEPVGRSRVVEQRGAQRRMQAVGDARARQERGVVGAQVREQQLDEPVAGAVHARGERVDGLPRIGRARHRGHRELQPERPAVDTLEQPRARIGVDPLREARTDQRDRLVEREAQPFRARERALPAGEQVAGRAIEPAPARDDHTQVLRRVVQHIGQRVEAGGRQPLRVVDDQQRVDRQLRDFGQPRGEPLQRARRAARDQAPEAGPRATGAHCLHETLQQARRVVSLVGGQPYDRAAERERFAAPLREQRRLAVAGRRLHEHHGPGVERRRGEAQPRTREQLRRHARRGRLQHEFGGGASARSGGWAIGAAVGNRRCRAGQRPRWAWGEGSAEPRSRVNPPATSGAGPPRGR</sequence>
<dbReference type="Proteomes" id="UP000004814">
    <property type="component" value="Unassembled WGS sequence"/>
</dbReference>
<accession>B1T2C5</accession>
<evidence type="ECO:0000313" key="3">
    <source>
        <dbReference type="Proteomes" id="UP000004814"/>
    </source>
</evidence>
<evidence type="ECO:0000313" key="2">
    <source>
        <dbReference type="EMBL" id="EDT42252.1"/>
    </source>
</evidence>
<feature type="region of interest" description="Disordered" evidence="1">
    <location>
        <begin position="510"/>
        <end position="529"/>
    </location>
</feature>
<protein>
    <submittedName>
        <fullName evidence="2">Uncharacterized protein</fullName>
    </submittedName>
</protein>
<organism evidence="2 3">
    <name type="scientific">Burkholderia ambifaria MEX-5</name>
    <dbReference type="NCBI Taxonomy" id="396597"/>
    <lineage>
        <taxon>Bacteria</taxon>
        <taxon>Pseudomonadati</taxon>
        <taxon>Pseudomonadota</taxon>
        <taxon>Betaproteobacteria</taxon>
        <taxon>Burkholderiales</taxon>
        <taxon>Burkholderiaceae</taxon>
        <taxon>Burkholderia</taxon>
        <taxon>Burkholderia cepacia complex</taxon>
    </lineage>
</organism>
<feature type="region of interest" description="Disordered" evidence="1">
    <location>
        <begin position="1"/>
        <end position="24"/>
    </location>
</feature>
<evidence type="ECO:0000256" key="1">
    <source>
        <dbReference type="SAM" id="MobiDB-lite"/>
    </source>
</evidence>
<proteinExistence type="predicted"/>
<feature type="compositionally biased region" description="Low complexity" evidence="1">
    <location>
        <begin position="701"/>
        <end position="712"/>
    </location>
</feature>
<name>B1T2C5_9BURK</name>